<feature type="transmembrane region" description="Helical" evidence="2">
    <location>
        <begin position="12"/>
        <end position="40"/>
    </location>
</feature>
<accession>A0A0W0YCB4</accession>
<evidence type="ECO:0000313" key="4">
    <source>
        <dbReference type="Proteomes" id="UP000054621"/>
    </source>
</evidence>
<keyword evidence="1" id="KW-0175">Coiled coil</keyword>
<sequence>MFKEIENNLTYGMVWFLTLSFSFLITTIGILVVTYAYVIFHSKHINSKLSVGNVSAEISNFQNDIDTAMNTNNALLKQNNQLLETVEQFPELMTGNNFAVDKSLSKDEINKLTKGIRDQLKLLESQKNSLNLLNQNLSKFKTKVGKEEAVSE</sequence>
<comment type="caution">
    <text evidence="3">The sequence shown here is derived from an EMBL/GenBank/DDBJ whole genome shotgun (WGS) entry which is preliminary data.</text>
</comment>
<proteinExistence type="predicted"/>
<dbReference type="PATRIC" id="fig|28087.4.peg.3309"/>
<dbReference type="RefSeq" id="WP_027270714.1">
    <property type="nucleotide sequence ID" value="NZ_CAAAJE010000009.1"/>
</dbReference>
<evidence type="ECO:0008006" key="5">
    <source>
        <dbReference type="Google" id="ProtNLM"/>
    </source>
</evidence>
<dbReference type="Proteomes" id="UP000054621">
    <property type="component" value="Unassembled WGS sequence"/>
</dbReference>
<protein>
    <recommendedName>
        <fullName evidence="5">Transmembrane protein</fullName>
    </recommendedName>
</protein>
<gene>
    <name evidence="3" type="ORF">Lsai_3084</name>
</gene>
<evidence type="ECO:0000256" key="2">
    <source>
        <dbReference type="SAM" id="Phobius"/>
    </source>
</evidence>
<keyword evidence="2" id="KW-1133">Transmembrane helix</keyword>
<dbReference type="OrthoDB" id="10004408at2"/>
<keyword evidence="2" id="KW-0812">Transmembrane</keyword>
<keyword evidence="2" id="KW-0472">Membrane</keyword>
<dbReference type="AlphaFoldDB" id="A0A0W0YCB4"/>
<name>A0A0W0YCB4_9GAMM</name>
<evidence type="ECO:0000256" key="1">
    <source>
        <dbReference type="SAM" id="Coils"/>
    </source>
</evidence>
<reference evidence="3 4" key="1">
    <citation type="submission" date="2015-11" db="EMBL/GenBank/DDBJ databases">
        <title>Genomic analysis of 38 Legionella species identifies large and diverse effector repertoires.</title>
        <authorList>
            <person name="Burstein D."/>
            <person name="Amaro F."/>
            <person name="Zusman T."/>
            <person name="Lifshitz Z."/>
            <person name="Cohen O."/>
            <person name="Gilbert J.A."/>
            <person name="Pupko T."/>
            <person name="Shuman H.A."/>
            <person name="Segal G."/>
        </authorList>
    </citation>
    <scope>NUCLEOTIDE SEQUENCE [LARGE SCALE GENOMIC DNA]</scope>
    <source>
        <strain evidence="3 4">Mt.St.Helens-4</strain>
    </source>
</reference>
<evidence type="ECO:0000313" key="3">
    <source>
        <dbReference type="EMBL" id="KTD54262.1"/>
    </source>
</evidence>
<dbReference type="EMBL" id="LNYV01000037">
    <property type="protein sequence ID" value="KTD54262.1"/>
    <property type="molecule type" value="Genomic_DNA"/>
</dbReference>
<organism evidence="3 4">
    <name type="scientific">Legionella sainthelensi</name>
    <dbReference type="NCBI Taxonomy" id="28087"/>
    <lineage>
        <taxon>Bacteria</taxon>
        <taxon>Pseudomonadati</taxon>
        <taxon>Pseudomonadota</taxon>
        <taxon>Gammaproteobacteria</taxon>
        <taxon>Legionellales</taxon>
        <taxon>Legionellaceae</taxon>
        <taxon>Legionella</taxon>
    </lineage>
</organism>
<feature type="coiled-coil region" evidence="1">
    <location>
        <begin position="58"/>
        <end position="85"/>
    </location>
</feature>